<reference evidence="6 7" key="1">
    <citation type="journal article" date="2012" name="J. Bacteriol.">
        <title>Genome Sequence of Gallaecimonas xiamenensis Type Strain 3-C-1.</title>
        <authorList>
            <person name="Lai Q."/>
            <person name="Wang L."/>
            <person name="Wang W."/>
            <person name="Shao Z."/>
        </authorList>
    </citation>
    <scope>NUCLEOTIDE SEQUENCE [LARGE SCALE GENOMIC DNA]</scope>
    <source>
        <strain evidence="6 7">3-C-1</strain>
    </source>
</reference>
<dbReference type="Pfam" id="PF03466">
    <property type="entry name" value="LysR_substrate"/>
    <property type="match status" value="1"/>
</dbReference>
<evidence type="ECO:0000256" key="1">
    <source>
        <dbReference type="ARBA" id="ARBA00009437"/>
    </source>
</evidence>
<dbReference type="Proteomes" id="UP000006755">
    <property type="component" value="Unassembled WGS sequence"/>
</dbReference>
<evidence type="ECO:0000313" key="7">
    <source>
        <dbReference type="Proteomes" id="UP000006755"/>
    </source>
</evidence>
<dbReference type="OrthoDB" id="646694at2"/>
<dbReference type="InterPro" id="IPR000847">
    <property type="entry name" value="LysR_HTH_N"/>
</dbReference>
<sequence length="294" mass="32630">MEFKALRAFAAVVRQGGFSQAAKHLFATQPTISKAVRQLEHELGITLLDRSGHKSRLTAAGEVVYHRALRILAERDDLLAELDEIRGLRQGSLQLGLPPIGSNILYAPVFARYRKRYPGIDVRLVEHGSDRLESLLLSGDIELGATLLPAPDTFDSQPVCCEPLVALLPADHPCAGRQSLDFTDLGDTPFILFEASFSLNRILLGAARRRNLKPVIAARSSQIDFITELVATGMGVSFLPRRIAQQRPHPKVAQVLLDEPDTQWDMAMIWRRDAFLSPAARAWLDIVREIYPPA</sequence>
<dbReference type="InterPro" id="IPR036388">
    <property type="entry name" value="WH-like_DNA-bd_sf"/>
</dbReference>
<evidence type="ECO:0000259" key="5">
    <source>
        <dbReference type="PROSITE" id="PS50931"/>
    </source>
</evidence>
<dbReference type="InterPro" id="IPR036390">
    <property type="entry name" value="WH_DNA-bd_sf"/>
</dbReference>
<organism evidence="6 7">
    <name type="scientific">Gallaecimonas xiamenensis 3-C-1</name>
    <dbReference type="NCBI Taxonomy" id="745411"/>
    <lineage>
        <taxon>Bacteria</taxon>
        <taxon>Pseudomonadati</taxon>
        <taxon>Pseudomonadota</taxon>
        <taxon>Gammaproteobacteria</taxon>
        <taxon>Enterobacterales</taxon>
        <taxon>Gallaecimonadaceae</taxon>
        <taxon>Gallaecimonas</taxon>
    </lineage>
</organism>
<dbReference type="eggNOG" id="COG0583">
    <property type="taxonomic scope" value="Bacteria"/>
</dbReference>
<gene>
    <name evidence="6" type="ORF">B3C1_08851</name>
</gene>
<dbReference type="PRINTS" id="PR00039">
    <property type="entry name" value="HTHLYSR"/>
</dbReference>
<accession>K2JXE9</accession>
<dbReference type="FunFam" id="1.10.10.10:FF:000001">
    <property type="entry name" value="LysR family transcriptional regulator"/>
    <property type="match status" value="1"/>
</dbReference>
<dbReference type="PROSITE" id="PS50931">
    <property type="entry name" value="HTH_LYSR"/>
    <property type="match status" value="1"/>
</dbReference>
<dbReference type="AlphaFoldDB" id="K2JXE9"/>
<comment type="caution">
    <text evidence="6">The sequence shown here is derived from an EMBL/GenBank/DDBJ whole genome shotgun (WGS) entry which is preliminary data.</text>
</comment>
<keyword evidence="7" id="KW-1185">Reference proteome</keyword>
<dbReference type="RefSeq" id="WP_008484301.1">
    <property type="nucleotide sequence ID" value="NZ_AMRI01000010.1"/>
</dbReference>
<dbReference type="InterPro" id="IPR050950">
    <property type="entry name" value="HTH-type_LysR_regulators"/>
</dbReference>
<dbReference type="SUPFAM" id="SSF53850">
    <property type="entry name" value="Periplasmic binding protein-like II"/>
    <property type="match status" value="1"/>
</dbReference>
<proteinExistence type="inferred from homology"/>
<dbReference type="PANTHER" id="PTHR30419:SF8">
    <property type="entry name" value="NITROGEN ASSIMILATION TRANSCRIPTIONAL ACTIVATOR-RELATED"/>
    <property type="match status" value="1"/>
</dbReference>
<dbReference type="Gene3D" id="3.40.190.290">
    <property type="match status" value="1"/>
</dbReference>
<protein>
    <submittedName>
        <fullName evidence="6">LysR family transcriptional regulator</fullName>
    </submittedName>
</protein>
<dbReference type="GO" id="GO:0003677">
    <property type="term" value="F:DNA binding"/>
    <property type="evidence" value="ECO:0007669"/>
    <property type="project" value="UniProtKB-KW"/>
</dbReference>
<evidence type="ECO:0000313" key="6">
    <source>
        <dbReference type="EMBL" id="EKE74984.1"/>
    </source>
</evidence>
<keyword evidence="2" id="KW-0805">Transcription regulation</keyword>
<dbReference type="Gene3D" id="1.10.10.10">
    <property type="entry name" value="Winged helix-like DNA-binding domain superfamily/Winged helix DNA-binding domain"/>
    <property type="match status" value="1"/>
</dbReference>
<dbReference type="CDD" id="cd08438">
    <property type="entry name" value="PBP2_CidR"/>
    <property type="match status" value="1"/>
</dbReference>
<dbReference type="SUPFAM" id="SSF46785">
    <property type="entry name" value="Winged helix' DNA-binding domain"/>
    <property type="match status" value="1"/>
</dbReference>
<comment type="similarity">
    <text evidence="1">Belongs to the LysR transcriptional regulatory family.</text>
</comment>
<dbReference type="InterPro" id="IPR005119">
    <property type="entry name" value="LysR_subst-bd"/>
</dbReference>
<dbReference type="EMBL" id="AMRI01000010">
    <property type="protein sequence ID" value="EKE74984.1"/>
    <property type="molecule type" value="Genomic_DNA"/>
</dbReference>
<feature type="domain" description="HTH lysR-type" evidence="5">
    <location>
        <begin position="1"/>
        <end position="58"/>
    </location>
</feature>
<keyword evidence="4" id="KW-0804">Transcription</keyword>
<dbReference type="GO" id="GO:0003700">
    <property type="term" value="F:DNA-binding transcription factor activity"/>
    <property type="evidence" value="ECO:0007669"/>
    <property type="project" value="InterPro"/>
</dbReference>
<dbReference type="GO" id="GO:0005829">
    <property type="term" value="C:cytosol"/>
    <property type="evidence" value="ECO:0007669"/>
    <property type="project" value="TreeGrafter"/>
</dbReference>
<name>K2JXE9_9GAMM</name>
<keyword evidence="3" id="KW-0238">DNA-binding</keyword>
<evidence type="ECO:0000256" key="4">
    <source>
        <dbReference type="ARBA" id="ARBA00023163"/>
    </source>
</evidence>
<evidence type="ECO:0000256" key="3">
    <source>
        <dbReference type="ARBA" id="ARBA00023125"/>
    </source>
</evidence>
<dbReference type="STRING" id="745411.B3C1_08851"/>
<dbReference type="Pfam" id="PF00126">
    <property type="entry name" value="HTH_1"/>
    <property type="match status" value="1"/>
</dbReference>
<dbReference type="PANTHER" id="PTHR30419">
    <property type="entry name" value="HTH-TYPE TRANSCRIPTIONAL REGULATOR YBHD"/>
    <property type="match status" value="1"/>
</dbReference>
<evidence type="ECO:0000256" key="2">
    <source>
        <dbReference type="ARBA" id="ARBA00023015"/>
    </source>
</evidence>